<protein>
    <submittedName>
        <fullName evidence="2">Nuclear receptor domain-containing protein</fullName>
    </submittedName>
</protein>
<dbReference type="Proteomes" id="UP000887580">
    <property type="component" value="Unplaced"/>
</dbReference>
<evidence type="ECO:0000313" key="2">
    <source>
        <dbReference type="WBParaSite" id="PS1159_v2.g9091.t2"/>
    </source>
</evidence>
<reference evidence="2" key="1">
    <citation type="submission" date="2022-11" db="UniProtKB">
        <authorList>
            <consortium name="WormBaseParasite"/>
        </authorList>
    </citation>
    <scope>IDENTIFICATION</scope>
</reference>
<accession>A0AC35GV59</accession>
<proteinExistence type="predicted"/>
<name>A0AC35GV59_9BILA</name>
<sequence>MDDQHCRVCEQQGHGLHFGIIACRACSSFFRRSVAERKSYKCRMKESCLIKKGFRNACRACRFKKCLQAGMKVDTAKPSSSLHFIGESTSSGTNIGSIESFSSPSSISPVSTNVEQVVPRDWRQRECKTLYELTQAIHNYKTSEKSLFTVNHTEQIFSPIQYKPVNDDIYKNLFKSSIFLTISMLNDFFRPFKYFSAEEKKEVLKGFYHGFHVLYQSWQTSKIFQLTEDKFFIHYGYYITSDSKDFFPKKEQAEQAQGFSRIFNPILHKMRQCSEKVRKMELIESDLAFIMGVLFCESADNLNIVNDGLTQFQNDLFADYNTYNVLTYGVENGGIRIGKMMSLLLFIKSFTFSLSESMAVAKIFIPDYNDHWQLAMGT</sequence>
<dbReference type="WBParaSite" id="PS1159_v2.g9091.t2">
    <property type="protein sequence ID" value="PS1159_v2.g9091.t2"/>
    <property type="gene ID" value="PS1159_v2.g9091"/>
</dbReference>
<organism evidence="1 2">
    <name type="scientific">Panagrolaimus sp. PS1159</name>
    <dbReference type="NCBI Taxonomy" id="55785"/>
    <lineage>
        <taxon>Eukaryota</taxon>
        <taxon>Metazoa</taxon>
        <taxon>Ecdysozoa</taxon>
        <taxon>Nematoda</taxon>
        <taxon>Chromadorea</taxon>
        <taxon>Rhabditida</taxon>
        <taxon>Tylenchina</taxon>
        <taxon>Panagrolaimomorpha</taxon>
        <taxon>Panagrolaimoidea</taxon>
        <taxon>Panagrolaimidae</taxon>
        <taxon>Panagrolaimus</taxon>
    </lineage>
</organism>
<evidence type="ECO:0000313" key="1">
    <source>
        <dbReference type="Proteomes" id="UP000887580"/>
    </source>
</evidence>